<name>A0A915BHD6_PARUN</name>
<protein>
    <submittedName>
        <fullName evidence="3">Uncharacterized protein</fullName>
    </submittedName>
</protein>
<reference evidence="3" key="1">
    <citation type="submission" date="2022-11" db="UniProtKB">
        <authorList>
            <consortium name="WormBaseParasite"/>
        </authorList>
    </citation>
    <scope>IDENTIFICATION</scope>
</reference>
<dbReference type="WBParaSite" id="PgR040_g057_t01">
    <property type="protein sequence ID" value="PgR040_g057_t01"/>
    <property type="gene ID" value="PgR040_g057"/>
</dbReference>
<organism evidence="2 3">
    <name type="scientific">Parascaris univalens</name>
    <name type="common">Nematode worm</name>
    <dbReference type="NCBI Taxonomy" id="6257"/>
    <lineage>
        <taxon>Eukaryota</taxon>
        <taxon>Metazoa</taxon>
        <taxon>Ecdysozoa</taxon>
        <taxon>Nematoda</taxon>
        <taxon>Chromadorea</taxon>
        <taxon>Rhabditida</taxon>
        <taxon>Spirurina</taxon>
        <taxon>Ascaridomorpha</taxon>
        <taxon>Ascaridoidea</taxon>
        <taxon>Ascarididae</taxon>
        <taxon>Parascaris</taxon>
    </lineage>
</organism>
<dbReference type="AlphaFoldDB" id="A0A915BHD6"/>
<keyword evidence="1" id="KW-0812">Transmembrane</keyword>
<feature type="transmembrane region" description="Helical" evidence="1">
    <location>
        <begin position="95"/>
        <end position="111"/>
    </location>
</feature>
<keyword evidence="2" id="KW-1185">Reference proteome</keyword>
<evidence type="ECO:0000313" key="3">
    <source>
        <dbReference type="WBParaSite" id="PgR040_g057_t01"/>
    </source>
</evidence>
<evidence type="ECO:0000256" key="1">
    <source>
        <dbReference type="SAM" id="Phobius"/>
    </source>
</evidence>
<keyword evidence="1" id="KW-0472">Membrane</keyword>
<feature type="transmembrane region" description="Helical" evidence="1">
    <location>
        <begin position="6"/>
        <end position="39"/>
    </location>
</feature>
<dbReference type="Proteomes" id="UP000887569">
    <property type="component" value="Unplaced"/>
</dbReference>
<keyword evidence="1" id="KW-1133">Transmembrane helix</keyword>
<proteinExistence type="predicted"/>
<sequence length="112" mass="13160">STHCQFYVHFCAYFTFFTLFYIYIYIYIYMYMYIIYFLLSIPKLSLLLRCFSSSFLLCCYGIEKNSYVPLGSCSVAHSYVPFFCSSSQLSNFFPLYYSHGNALILVILCVVV</sequence>
<evidence type="ECO:0000313" key="2">
    <source>
        <dbReference type="Proteomes" id="UP000887569"/>
    </source>
</evidence>
<accession>A0A915BHD6</accession>